<evidence type="ECO:0000256" key="1">
    <source>
        <dbReference type="SAM" id="MobiDB-lite"/>
    </source>
</evidence>
<gene>
    <name evidence="3" type="ORF">R3P38DRAFT_3467504</name>
</gene>
<dbReference type="Proteomes" id="UP001362999">
    <property type="component" value="Unassembled WGS sequence"/>
</dbReference>
<reference evidence="3 4" key="1">
    <citation type="journal article" date="2024" name="J Genomics">
        <title>Draft genome sequencing and assembly of Favolaschia claudopus CIRM-BRFM 2984 isolated from oak limbs.</title>
        <authorList>
            <person name="Navarro D."/>
            <person name="Drula E."/>
            <person name="Chaduli D."/>
            <person name="Cazenave R."/>
            <person name="Ahrendt S."/>
            <person name="Wang J."/>
            <person name="Lipzen A."/>
            <person name="Daum C."/>
            <person name="Barry K."/>
            <person name="Grigoriev I.V."/>
            <person name="Favel A."/>
            <person name="Rosso M.N."/>
            <person name="Martin F."/>
        </authorList>
    </citation>
    <scope>NUCLEOTIDE SEQUENCE [LARGE SCALE GENOMIC DNA]</scope>
    <source>
        <strain evidence="3 4">CIRM-BRFM 2984</strain>
    </source>
</reference>
<name>A0AAW0CJY6_9AGAR</name>
<accession>A0AAW0CJY6</accession>
<keyword evidence="2" id="KW-1133">Transmembrane helix</keyword>
<feature type="transmembrane region" description="Helical" evidence="2">
    <location>
        <begin position="226"/>
        <end position="249"/>
    </location>
</feature>
<feature type="compositionally biased region" description="Basic and acidic residues" evidence="1">
    <location>
        <begin position="342"/>
        <end position="359"/>
    </location>
</feature>
<feature type="transmembrane region" description="Helical" evidence="2">
    <location>
        <begin position="91"/>
        <end position="115"/>
    </location>
</feature>
<feature type="transmembrane region" description="Helical" evidence="2">
    <location>
        <begin position="52"/>
        <end position="71"/>
    </location>
</feature>
<proteinExistence type="predicted"/>
<organism evidence="3 4">
    <name type="scientific">Favolaschia claudopus</name>
    <dbReference type="NCBI Taxonomy" id="2862362"/>
    <lineage>
        <taxon>Eukaryota</taxon>
        <taxon>Fungi</taxon>
        <taxon>Dikarya</taxon>
        <taxon>Basidiomycota</taxon>
        <taxon>Agaricomycotina</taxon>
        <taxon>Agaricomycetes</taxon>
        <taxon>Agaricomycetidae</taxon>
        <taxon>Agaricales</taxon>
        <taxon>Marasmiineae</taxon>
        <taxon>Mycenaceae</taxon>
        <taxon>Favolaschia</taxon>
    </lineage>
</organism>
<keyword evidence="2" id="KW-0472">Membrane</keyword>
<comment type="caution">
    <text evidence="3">The sequence shown here is derived from an EMBL/GenBank/DDBJ whole genome shotgun (WGS) entry which is preliminary data.</text>
</comment>
<evidence type="ECO:0000256" key="2">
    <source>
        <dbReference type="SAM" id="Phobius"/>
    </source>
</evidence>
<keyword evidence="4" id="KW-1185">Reference proteome</keyword>
<feature type="transmembrane region" description="Helical" evidence="2">
    <location>
        <begin position="127"/>
        <end position="154"/>
    </location>
</feature>
<evidence type="ECO:0000313" key="4">
    <source>
        <dbReference type="Proteomes" id="UP001362999"/>
    </source>
</evidence>
<evidence type="ECO:0000313" key="3">
    <source>
        <dbReference type="EMBL" id="KAK7039490.1"/>
    </source>
</evidence>
<sequence>MTPDEINTLRSIGLDLIRSYVATTNETILLTIYGALVLKATFVLLRREMRISSLITLLAILLMFTICLVLWALDLADFIAEGRLANARSFIFPNIAAIDALYSYLSLMGDGIIIWRVWNLKSYYRPWVILIPIALLFGSLIATLMLTYCVGRLGDSIVFGTFEKPAFCRNVQTATYAMALATTATATILIGFTTWNFRNSIRPLLSGHPVIVGETRRRRRSPVENVLLLLIESGILYFLFFAIQVVGVIPRVHNWVSTKPGVSFAFTMFSYASSIIVGIYPTAVVVLAHLQTSVLDDAANTEATSTLRIGGQHTSATSDTWPTIQHATKPENEIELNTGLHSSEHERSQSVKPRDSLNA</sequence>
<evidence type="ECO:0008006" key="5">
    <source>
        <dbReference type="Google" id="ProtNLM"/>
    </source>
</evidence>
<dbReference type="EMBL" id="JAWWNJ010000016">
    <property type="protein sequence ID" value="KAK7039490.1"/>
    <property type="molecule type" value="Genomic_DNA"/>
</dbReference>
<feature type="transmembrane region" description="Helical" evidence="2">
    <location>
        <begin position="269"/>
        <end position="290"/>
    </location>
</feature>
<protein>
    <recommendedName>
        <fullName evidence="5">G protein-coupled receptor</fullName>
    </recommendedName>
</protein>
<keyword evidence="2" id="KW-0812">Transmembrane</keyword>
<feature type="transmembrane region" description="Helical" evidence="2">
    <location>
        <begin position="174"/>
        <end position="195"/>
    </location>
</feature>
<dbReference type="AlphaFoldDB" id="A0AAW0CJY6"/>
<feature type="region of interest" description="Disordered" evidence="1">
    <location>
        <begin position="336"/>
        <end position="359"/>
    </location>
</feature>